<feature type="domain" description="FAD-binding FR-type" evidence="29">
    <location>
        <begin position="337"/>
        <end position="475"/>
    </location>
</feature>
<proteinExistence type="inferred from homology"/>
<dbReference type="GO" id="GO:0046872">
    <property type="term" value="F:metal ion binding"/>
    <property type="evidence" value="ECO:0007669"/>
    <property type="project" value="UniProtKB-KW"/>
</dbReference>
<dbReference type="PANTHER" id="PTHR43644:SF1">
    <property type="entry name" value="NAD(P)H-FLAVIN REDUCTASE"/>
    <property type="match status" value="1"/>
</dbReference>
<dbReference type="EMBL" id="ARYL01000052">
    <property type="protein sequence ID" value="KDA00751.1"/>
    <property type="molecule type" value="Genomic_DNA"/>
</dbReference>
<evidence type="ECO:0000256" key="22">
    <source>
        <dbReference type="ARBA" id="ARBA00023136"/>
    </source>
</evidence>
<reference evidence="30 31" key="1">
    <citation type="journal article" date="2014" name="Antonie Van Leeuwenhoek">
        <title>Hyphomonas beringensis sp. nov. and Hyphomonas chukchiensis sp. nov., isolated from surface seawater of the Bering Sea and Chukchi Sea.</title>
        <authorList>
            <person name="Li C."/>
            <person name="Lai Q."/>
            <person name="Li G."/>
            <person name="Dong C."/>
            <person name="Wang J."/>
            <person name="Liao Y."/>
            <person name="Shao Z."/>
        </authorList>
    </citation>
    <scope>NUCLEOTIDE SEQUENCE [LARGE SCALE GENOMIC DNA]</scope>
    <source>
        <strain evidence="30 31">SCH89</strain>
    </source>
</reference>
<evidence type="ECO:0000259" key="29">
    <source>
        <dbReference type="PROSITE" id="PS51384"/>
    </source>
</evidence>
<dbReference type="InterPro" id="IPR039261">
    <property type="entry name" value="FNR_nucleotide-bd"/>
</dbReference>
<evidence type="ECO:0000256" key="13">
    <source>
        <dbReference type="ARBA" id="ARBA00022723"/>
    </source>
</evidence>
<dbReference type="InterPro" id="IPR005625">
    <property type="entry name" value="PepSY-ass_TM"/>
</dbReference>
<dbReference type="GO" id="GO:0016655">
    <property type="term" value="F:oxidoreductase activity, acting on NAD(P)H, quinone or similar compound as acceptor"/>
    <property type="evidence" value="ECO:0007669"/>
    <property type="project" value="InterPro"/>
</dbReference>
<evidence type="ECO:0000256" key="8">
    <source>
        <dbReference type="ARBA" id="ARBA00022448"/>
    </source>
</evidence>
<dbReference type="Proteomes" id="UP000024942">
    <property type="component" value="Unassembled WGS sequence"/>
</dbReference>
<evidence type="ECO:0000256" key="4">
    <source>
        <dbReference type="ARBA" id="ARBA00005570"/>
    </source>
</evidence>
<feature type="transmembrane region" description="Helical" evidence="27">
    <location>
        <begin position="199"/>
        <end position="219"/>
    </location>
</feature>
<evidence type="ECO:0000256" key="23">
    <source>
        <dbReference type="ARBA" id="ARBA00023201"/>
    </source>
</evidence>
<evidence type="ECO:0000256" key="10">
    <source>
        <dbReference type="ARBA" id="ARBA00022519"/>
    </source>
</evidence>
<feature type="domain" description="2Fe-2S ferredoxin-type" evidence="28">
    <location>
        <begin position="238"/>
        <end position="334"/>
    </location>
</feature>
<dbReference type="PROSITE" id="PS51085">
    <property type="entry name" value="2FE2S_FER_2"/>
    <property type="match status" value="1"/>
</dbReference>
<dbReference type="OrthoDB" id="9806195at2"/>
<dbReference type="GO" id="GO:0006814">
    <property type="term" value="P:sodium ion transport"/>
    <property type="evidence" value="ECO:0007669"/>
    <property type="project" value="UniProtKB-KW"/>
</dbReference>
<comment type="catalytic activity">
    <reaction evidence="26">
        <text>a ubiquinone + n Na(+)(in) + NADH + H(+) = a ubiquinol + n Na(+)(out) + NAD(+)</text>
        <dbReference type="Rhea" id="RHEA:47748"/>
        <dbReference type="Rhea" id="RHEA-COMP:9565"/>
        <dbReference type="Rhea" id="RHEA-COMP:9566"/>
        <dbReference type="ChEBI" id="CHEBI:15378"/>
        <dbReference type="ChEBI" id="CHEBI:16389"/>
        <dbReference type="ChEBI" id="CHEBI:17976"/>
        <dbReference type="ChEBI" id="CHEBI:29101"/>
        <dbReference type="ChEBI" id="CHEBI:57540"/>
        <dbReference type="ChEBI" id="CHEBI:57945"/>
        <dbReference type="EC" id="7.2.1.1"/>
    </reaction>
</comment>
<sequence length="613" mass="68202">MMGIVRQAHKWIGLVLGFQLALWMLSGLGMAILPHDKVSGEHRKAEHAETASLESTRDEVRLPPAVDDRSIRQIRLRTFNGRPVYETVATDGTSLLDAETGLPIIIDETLAIEIARNDYSGPGQISKAIHVATPTLAIRTHAGPAWRINFNDPERTSIYVSTATGQVMERRNHYWRIFDTLWMLHIMDYQNRSNFNNPLVVISALVVFWLGLSGIVLWWDSFRRHDFNLVAKWRNRKKRLTLSLTDSEGGAVRAFDAKPQQSLYAAMEEQGYPLPSSCGGGGTCGLCRVRISPETPITPADRRQIPESELDSGYRLACQHRVDTALSVILPHGLLDAKTFTGTIVSSEFIAPDMYELRIALPEPLAFRAGSYVQVEIPPFRSHLDQLDLPETVRGQWQASGTAKAFGTDTPLHRTYSLANSPGELGSDILLNIRLALAKPDTSGVPVGIGSAYLSTLGQGDTVRLRGPFGDFHVYDDGAEIVFIGGGAGIAPMRSMIHDQLVSRSRTSKVSFWYGARTQEDIVYKEEFEHIVDNCPNFSWHVALSHLNETDAWTGKRGWIHEIVRDQYLASHPDIAQCRFYVCGPPPMLEAVLMLLNSLGVSEERIAFDDFGN</sequence>
<evidence type="ECO:0000256" key="6">
    <source>
        <dbReference type="ARBA" id="ARBA00013099"/>
    </source>
</evidence>
<comment type="cofactor">
    <cofactor evidence="1">
        <name>FAD</name>
        <dbReference type="ChEBI" id="CHEBI:57692"/>
    </cofactor>
</comment>
<evidence type="ECO:0000256" key="14">
    <source>
        <dbReference type="ARBA" id="ARBA00022827"/>
    </source>
</evidence>
<name>A0A059G1Q8_9PROT</name>
<dbReference type="InterPro" id="IPR017938">
    <property type="entry name" value="Riboflavin_synthase-like_b-brl"/>
</dbReference>
<evidence type="ECO:0000256" key="21">
    <source>
        <dbReference type="ARBA" id="ARBA00023075"/>
    </source>
</evidence>
<evidence type="ECO:0000256" key="7">
    <source>
        <dbReference type="ARBA" id="ARBA00019729"/>
    </source>
</evidence>
<dbReference type="InterPro" id="IPR012675">
    <property type="entry name" value="Beta-grasp_dom_sf"/>
</dbReference>
<comment type="subcellular location">
    <subcellularLocation>
        <location evidence="3">Cell inner membrane</location>
    </subcellularLocation>
</comment>
<dbReference type="PATRIC" id="fig|1280953.3.peg.3805"/>
<dbReference type="PRINTS" id="PR00406">
    <property type="entry name" value="CYTB5RDTASE"/>
</dbReference>
<dbReference type="InterPro" id="IPR001709">
    <property type="entry name" value="Flavoprot_Pyr_Nucl_cyt_Rdtase"/>
</dbReference>
<dbReference type="Pfam" id="PF00175">
    <property type="entry name" value="NAD_binding_1"/>
    <property type="match status" value="1"/>
</dbReference>
<evidence type="ECO:0000256" key="25">
    <source>
        <dbReference type="ARBA" id="ARBA00030787"/>
    </source>
</evidence>
<evidence type="ECO:0000256" key="20">
    <source>
        <dbReference type="ARBA" id="ARBA00023065"/>
    </source>
</evidence>
<keyword evidence="12" id="KW-0001">2Fe-2S</keyword>
<keyword evidence="31" id="KW-1185">Reference proteome</keyword>
<keyword evidence="20" id="KW-0406">Ion transport</keyword>
<keyword evidence="16" id="KW-0408">Iron</keyword>
<keyword evidence="9" id="KW-1003">Cell membrane</keyword>
<keyword evidence="17" id="KW-0411">Iron-sulfur</keyword>
<evidence type="ECO:0000256" key="5">
    <source>
        <dbReference type="ARBA" id="ARBA00011309"/>
    </source>
</evidence>
<dbReference type="InterPro" id="IPR036010">
    <property type="entry name" value="2Fe-2S_ferredoxin-like_sf"/>
</dbReference>
<evidence type="ECO:0000256" key="17">
    <source>
        <dbReference type="ARBA" id="ARBA00023014"/>
    </source>
</evidence>
<dbReference type="Gene3D" id="3.40.50.80">
    <property type="entry name" value="Nucleotide-binding domain of ferredoxin-NADP reductase (FNR) module"/>
    <property type="match status" value="1"/>
</dbReference>
<evidence type="ECO:0000256" key="9">
    <source>
        <dbReference type="ARBA" id="ARBA00022475"/>
    </source>
</evidence>
<keyword evidence="19" id="KW-0915">Sodium</keyword>
<keyword evidence="23" id="KW-0739">Sodium transport</keyword>
<keyword evidence="21" id="KW-0830">Ubiquinone</keyword>
<evidence type="ECO:0000256" key="2">
    <source>
        <dbReference type="ARBA" id="ARBA00002972"/>
    </source>
</evidence>
<dbReference type="SUPFAM" id="SSF52343">
    <property type="entry name" value="Ferredoxin reductase-like, C-terminal NADP-linked domain"/>
    <property type="match status" value="1"/>
</dbReference>
<comment type="subunit">
    <text evidence="5">Composed of six subunits; NqrA, NqrB, NqrC, NqrD, NqrE and NqrF.</text>
</comment>
<dbReference type="Gene3D" id="3.10.20.30">
    <property type="match status" value="1"/>
</dbReference>
<dbReference type="InterPro" id="IPR001041">
    <property type="entry name" value="2Fe-2S_ferredoxin-type"/>
</dbReference>
<dbReference type="NCBIfam" id="TIGR01941">
    <property type="entry name" value="nqrF"/>
    <property type="match status" value="1"/>
</dbReference>
<comment type="caution">
    <text evidence="30">The sequence shown here is derived from an EMBL/GenBank/DDBJ whole genome shotgun (WGS) entry which is preliminary data.</text>
</comment>
<evidence type="ECO:0000313" key="31">
    <source>
        <dbReference type="Proteomes" id="UP000024942"/>
    </source>
</evidence>
<keyword evidence="13" id="KW-0479">Metal-binding</keyword>
<dbReference type="InterPro" id="IPR010205">
    <property type="entry name" value="NqrF"/>
</dbReference>
<evidence type="ECO:0000256" key="12">
    <source>
        <dbReference type="ARBA" id="ARBA00022714"/>
    </source>
</evidence>
<dbReference type="GO" id="GO:0051537">
    <property type="term" value="F:2 iron, 2 sulfur cluster binding"/>
    <property type="evidence" value="ECO:0007669"/>
    <property type="project" value="UniProtKB-KW"/>
</dbReference>
<evidence type="ECO:0000256" key="24">
    <source>
        <dbReference type="ARBA" id="ARBA00030032"/>
    </source>
</evidence>
<gene>
    <name evidence="30" type="ORF">HOC_19016</name>
</gene>
<dbReference type="GO" id="GO:0005886">
    <property type="term" value="C:plasma membrane"/>
    <property type="evidence" value="ECO:0007669"/>
    <property type="project" value="UniProtKB-SubCell"/>
</dbReference>
<protein>
    <recommendedName>
        <fullName evidence="7">Na(+)-translocating NADH-quinone reductase subunit F</fullName>
        <ecNumber evidence="6">7.2.1.1</ecNumber>
    </recommendedName>
    <alternativeName>
        <fullName evidence="25">NQR complex subunit F</fullName>
    </alternativeName>
    <alternativeName>
        <fullName evidence="24">NQR-1 subunit F</fullName>
    </alternativeName>
</protein>
<accession>A0A059G1Q8</accession>
<keyword evidence="11" id="KW-0285">Flavoprotein</keyword>
<dbReference type="PROSITE" id="PS51384">
    <property type="entry name" value="FAD_FR"/>
    <property type="match status" value="1"/>
</dbReference>
<comment type="function">
    <text evidence="2">NQR complex catalyzes the reduction of ubiquinone-1 to ubiquinol by two successive reactions, coupled with the transport of Na(+) ions from the cytoplasm to the periplasm. The first step is catalyzed by NqrF, which accepts electrons from NADH and reduces ubiquinone-1 to ubisemiquinone by a one-electron transfer pathway.</text>
</comment>
<keyword evidence="27" id="KW-0812">Transmembrane</keyword>
<dbReference type="Pfam" id="PF03929">
    <property type="entry name" value="PepSY_TM"/>
    <property type="match status" value="1"/>
</dbReference>
<dbReference type="InterPro" id="IPR017927">
    <property type="entry name" value="FAD-bd_FR_type"/>
</dbReference>
<keyword evidence="27" id="KW-1133">Transmembrane helix</keyword>
<keyword evidence="15" id="KW-1278">Translocase</keyword>
<dbReference type="EC" id="7.2.1.1" evidence="6"/>
<evidence type="ECO:0000256" key="15">
    <source>
        <dbReference type="ARBA" id="ARBA00022967"/>
    </source>
</evidence>
<evidence type="ECO:0000259" key="28">
    <source>
        <dbReference type="PROSITE" id="PS51085"/>
    </source>
</evidence>
<evidence type="ECO:0000256" key="18">
    <source>
        <dbReference type="ARBA" id="ARBA00023027"/>
    </source>
</evidence>
<dbReference type="Gene3D" id="2.40.30.10">
    <property type="entry name" value="Translation factors"/>
    <property type="match status" value="1"/>
</dbReference>
<dbReference type="eggNOG" id="COG3182">
    <property type="taxonomic scope" value="Bacteria"/>
</dbReference>
<keyword evidence="14" id="KW-0274">FAD</keyword>
<keyword evidence="22 27" id="KW-0472">Membrane</keyword>
<organism evidence="30 31">
    <name type="scientific">Hyphomonas oceanitis SCH89</name>
    <dbReference type="NCBI Taxonomy" id="1280953"/>
    <lineage>
        <taxon>Bacteria</taxon>
        <taxon>Pseudomonadati</taxon>
        <taxon>Pseudomonadota</taxon>
        <taxon>Alphaproteobacteria</taxon>
        <taxon>Hyphomonadales</taxon>
        <taxon>Hyphomonadaceae</taxon>
        <taxon>Hyphomonas</taxon>
    </lineage>
</organism>
<evidence type="ECO:0000256" key="11">
    <source>
        <dbReference type="ARBA" id="ARBA00022630"/>
    </source>
</evidence>
<keyword evidence="18" id="KW-0520">NAD</keyword>
<evidence type="ECO:0000256" key="3">
    <source>
        <dbReference type="ARBA" id="ARBA00004533"/>
    </source>
</evidence>
<comment type="similarity">
    <text evidence="4">Belongs to the NqrF family.</text>
</comment>
<keyword evidence="8" id="KW-0813">Transport</keyword>
<dbReference type="SUPFAM" id="SSF54292">
    <property type="entry name" value="2Fe-2S ferredoxin-like"/>
    <property type="match status" value="1"/>
</dbReference>
<dbReference type="CDD" id="cd06188">
    <property type="entry name" value="NADH_quinone_reductase"/>
    <property type="match status" value="1"/>
</dbReference>
<evidence type="ECO:0000256" key="1">
    <source>
        <dbReference type="ARBA" id="ARBA00001974"/>
    </source>
</evidence>
<dbReference type="AlphaFoldDB" id="A0A059G1Q8"/>
<dbReference type="SUPFAM" id="SSF63380">
    <property type="entry name" value="Riboflavin synthase domain-like"/>
    <property type="match status" value="1"/>
</dbReference>
<dbReference type="PRINTS" id="PR00371">
    <property type="entry name" value="FPNCR"/>
</dbReference>
<dbReference type="eggNOG" id="COG2871">
    <property type="taxonomic scope" value="Bacteria"/>
</dbReference>
<dbReference type="InterPro" id="IPR001433">
    <property type="entry name" value="OxRdtase_FAD/NAD-bd"/>
</dbReference>
<evidence type="ECO:0000256" key="26">
    <source>
        <dbReference type="ARBA" id="ARBA00048891"/>
    </source>
</evidence>
<evidence type="ECO:0000313" key="30">
    <source>
        <dbReference type="EMBL" id="KDA00751.1"/>
    </source>
</evidence>
<dbReference type="Pfam" id="PF00111">
    <property type="entry name" value="Fer2"/>
    <property type="match status" value="1"/>
</dbReference>
<dbReference type="PANTHER" id="PTHR43644">
    <property type="entry name" value="NA(+)-TRANSLOCATING NADH-QUINONE REDUCTASE SUBUNIT"/>
    <property type="match status" value="1"/>
</dbReference>
<evidence type="ECO:0000256" key="27">
    <source>
        <dbReference type="SAM" id="Phobius"/>
    </source>
</evidence>
<keyword evidence="10" id="KW-0997">Cell inner membrane</keyword>
<dbReference type="STRING" id="1280953.HOC_19016"/>
<evidence type="ECO:0000256" key="16">
    <source>
        <dbReference type="ARBA" id="ARBA00023004"/>
    </source>
</evidence>
<evidence type="ECO:0000256" key="19">
    <source>
        <dbReference type="ARBA" id="ARBA00023053"/>
    </source>
</evidence>